<dbReference type="OrthoDB" id="7477016at2"/>
<organism evidence="2 3">
    <name type="scientific">Qipengyuania marisflavi</name>
    <dbReference type="NCBI Taxonomy" id="2486356"/>
    <lineage>
        <taxon>Bacteria</taxon>
        <taxon>Pseudomonadati</taxon>
        <taxon>Pseudomonadota</taxon>
        <taxon>Alphaproteobacteria</taxon>
        <taxon>Sphingomonadales</taxon>
        <taxon>Erythrobacteraceae</taxon>
        <taxon>Qipengyuania</taxon>
    </lineage>
</organism>
<evidence type="ECO:0000313" key="2">
    <source>
        <dbReference type="EMBL" id="TMM48331.1"/>
    </source>
</evidence>
<accession>A0A5S3P666</accession>
<proteinExistence type="predicted"/>
<dbReference type="RefSeq" id="WP_138617909.1">
    <property type="nucleotide sequence ID" value="NZ_VCAO01000003.1"/>
</dbReference>
<keyword evidence="3" id="KW-1185">Reference proteome</keyword>
<dbReference type="Gene3D" id="1.10.3990.20">
    <property type="entry name" value="protein bp1543"/>
    <property type="match status" value="1"/>
</dbReference>
<dbReference type="AlphaFoldDB" id="A0A5S3P666"/>
<dbReference type="Pfam" id="PF13467">
    <property type="entry name" value="RHH_4"/>
    <property type="match status" value="1"/>
</dbReference>
<dbReference type="InterPro" id="IPR038268">
    <property type="entry name" value="RHH_sf"/>
</dbReference>
<dbReference type="InterPro" id="IPR027373">
    <property type="entry name" value="RHH_dom"/>
</dbReference>
<evidence type="ECO:0000259" key="1">
    <source>
        <dbReference type="Pfam" id="PF13467"/>
    </source>
</evidence>
<name>A0A5S3P666_9SPHN</name>
<evidence type="ECO:0000313" key="3">
    <source>
        <dbReference type="Proteomes" id="UP000309668"/>
    </source>
</evidence>
<gene>
    <name evidence="2" type="ORF">FEV51_08620</name>
</gene>
<reference evidence="2 3" key="1">
    <citation type="submission" date="2019-05" db="EMBL/GenBank/DDBJ databases">
        <title>Erythrobacter marisflavi sp. nov., isolated from isolated from water of an estuary environment.</title>
        <authorList>
            <person name="Yoon J.-H."/>
        </authorList>
    </citation>
    <scope>NUCLEOTIDE SEQUENCE [LARGE SCALE GENOMIC DNA]</scope>
    <source>
        <strain evidence="2 3">KEM-5</strain>
    </source>
</reference>
<protein>
    <submittedName>
        <fullName evidence="2">Ribbon-helix-helix domain-containing protein</fullName>
    </submittedName>
</protein>
<sequence length="88" mass="9509">MTAPYHPPRKYSVRISGHRTSISLEPLFWQMLRDAAAQRGVAVDTLVASIDADRIRAETPPGLASAVRVWLVTQQNGGRIAPAAASSQ</sequence>
<comment type="caution">
    <text evidence="2">The sequence shown here is derived from an EMBL/GenBank/DDBJ whole genome shotgun (WGS) entry which is preliminary data.</text>
</comment>
<feature type="domain" description="Ribbon-helix-helix" evidence="1">
    <location>
        <begin position="9"/>
        <end position="73"/>
    </location>
</feature>
<dbReference type="EMBL" id="VCAO01000003">
    <property type="protein sequence ID" value="TMM48331.1"/>
    <property type="molecule type" value="Genomic_DNA"/>
</dbReference>
<dbReference type="Proteomes" id="UP000309668">
    <property type="component" value="Unassembled WGS sequence"/>
</dbReference>